<evidence type="ECO:0000313" key="3">
    <source>
        <dbReference type="Proteomes" id="UP000297646"/>
    </source>
</evidence>
<evidence type="ECO:0000256" key="1">
    <source>
        <dbReference type="SAM" id="Phobius"/>
    </source>
</evidence>
<evidence type="ECO:0000313" key="2">
    <source>
        <dbReference type="EMBL" id="TGE71725.1"/>
    </source>
</evidence>
<dbReference type="Proteomes" id="UP000297646">
    <property type="component" value="Unassembled WGS sequence"/>
</dbReference>
<dbReference type="RefSeq" id="WP_135520265.1">
    <property type="nucleotide sequence ID" value="NZ_PVSN01000056.1"/>
</dbReference>
<keyword evidence="1" id="KW-1133">Transmembrane helix</keyword>
<dbReference type="EMBL" id="PVSN01000056">
    <property type="protein sequence ID" value="TGE71725.1"/>
    <property type="molecule type" value="Genomic_DNA"/>
</dbReference>
<dbReference type="AlphaFoldDB" id="A0A4Z0RWP5"/>
<accession>A0A4Z0RWP5</accession>
<keyword evidence="1" id="KW-0472">Membrane</keyword>
<protein>
    <submittedName>
        <fullName evidence="2">Uncharacterized protein</fullName>
    </submittedName>
</protein>
<sequence>MKLVTLKSDFKIIGLSLLFLALLVIEYCLSTFFVYKMGFVPFLPLILHIACFFVIGELLATVYSFVKQMANA</sequence>
<organism evidence="2 3">
    <name type="scientific">Weissella confusa</name>
    <name type="common">Lactobacillus confusus</name>
    <dbReference type="NCBI Taxonomy" id="1583"/>
    <lineage>
        <taxon>Bacteria</taxon>
        <taxon>Bacillati</taxon>
        <taxon>Bacillota</taxon>
        <taxon>Bacilli</taxon>
        <taxon>Lactobacillales</taxon>
        <taxon>Lactobacillaceae</taxon>
        <taxon>Weissella</taxon>
    </lineage>
</organism>
<proteinExistence type="predicted"/>
<keyword evidence="1" id="KW-0812">Transmembrane</keyword>
<feature type="transmembrane region" description="Helical" evidence="1">
    <location>
        <begin position="12"/>
        <end position="35"/>
    </location>
</feature>
<reference evidence="2 3" key="1">
    <citation type="submission" date="2018-03" db="EMBL/GenBank/DDBJ databases">
        <title>Genome sequencing of Weissella confusa isolates.</title>
        <authorList>
            <person name="Kajala I."/>
            <person name="Baruah R."/>
            <person name="Bergsveinson J."/>
            <person name="Juvonen R."/>
            <person name="Ziola B."/>
        </authorList>
    </citation>
    <scope>NUCLEOTIDE SEQUENCE [LARGE SCALE GENOMIC DNA]</scope>
    <source>
        <strain evidence="2 3">VTT E-062653</strain>
    </source>
</reference>
<gene>
    <name evidence="2" type="ORF">C6P11_08355</name>
</gene>
<name>A0A4Z0RWP5_WEICO</name>
<comment type="caution">
    <text evidence="2">The sequence shown here is derived from an EMBL/GenBank/DDBJ whole genome shotgun (WGS) entry which is preliminary data.</text>
</comment>
<feature type="transmembrane region" description="Helical" evidence="1">
    <location>
        <begin position="41"/>
        <end position="66"/>
    </location>
</feature>